<name>A0A7K1LBF8_9ACTN</name>
<reference evidence="2 3" key="1">
    <citation type="submission" date="2019-11" db="EMBL/GenBank/DDBJ databases">
        <authorList>
            <person name="Cao P."/>
        </authorList>
    </citation>
    <scope>NUCLEOTIDE SEQUENCE [LARGE SCALE GENOMIC DNA]</scope>
    <source>
        <strain evidence="2 3">NEAU-AAG5</strain>
    </source>
</reference>
<dbReference type="Proteomes" id="UP000432015">
    <property type="component" value="Unassembled WGS sequence"/>
</dbReference>
<dbReference type="InterPro" id="IPR016181">
    <property type="entry name" value="Acyl_CoA_acyltransferase"/>
</dbReference>
<dbReference type="EMBL" id="WOFH01000015">
    <property type="protein sequence ID" value="MUN41653.1"/>
    <property type="molecule type" value="Genomic_DNA"/>
</dbReference>
<protein>
    <submittedName>
        <fullName evidence="2">GNAT family N-acetyltransferase</fullName>
    </submittedName>
</protein>
<evidence type="ECO:0000313" key="2">
    <source>
        <dbReference type="EMBL" id="MUN41653.1"/>
    </source>
</evidence>
<dbReference type="InterPro" id="IPR000182">
    <property type="entry name" value="GNAT_dom"/>
</dbReference>
<comment type="caution">
    <text evidence="2">The sequence shown here is derived from an EMBL/GenBank/DDBJ whole genome shotgun (WGS) entry which is preliminary data.</text>
</comment>
<accession>A0A7K1LBF8</accession>
<dbReference type="Gene3D" id="3.40.630.30">
    <property type="match status" value="1"/>
</dbReference>
<gene>
    <name evidence="2" type="ORF">GNZ18_34450</name>
</gene>
<evidence type="ECO:0000313" key="3">
    <source>
        <dbReference type="Proteomes" id="UP000432015"/>
    </source>
</evidence>
<dbReference type="GO" id="GO:0016747">
    <property type="term" value="F:acyltransferase activity, transferring groups other than amino-acyl groups"/>
    <property type="evidence" value="ECO:0007669"/>
    <property type="project" value="InterPro"/>
</dbReference>
<sequence length="190" mass="21122">MTADLTFTRYGPADAEDILDSVIAPVFVASHQDVIDQPFYTADRFIERFPGYVKVPGFQIVVARSGTEPVGQAFGCTLPVKTRWWNSLTTPVPDGFTIETGTRTFALNELMVIPQWQGKGVAHALHNALLEGRSEQRATLLVREDNQAAQRAYARWGWHKAARAQPFPDSPHFDVMMIDLPLHSVSATKA</sequence>
<dbReference type="AlphaFoldDB" id="A0A7K1LBF8"/>
<evidence type="ECO:0000259" key="1">
    <source>
        <dbReference type="PROSITE" id="PS51186"/>
    </source>
</evidence>
<organism evidence="2 3">
    <name type="scientific">Actinomadura litoris</name>
    <dbReference type="NCBI Taxonomy" id="2678616"/>
    <lineage>
        <taxon>Bacteria</taxon>
        <taxon>Bacillati</taxon>
        <taxon>Actinomycetota</taxon>
        <taxon>Actinomycetes</taxon>
        <taxon>Streptosporangiales</taxon>
        <taxon>Thermomonosporaceae</taxon>
        <taxon>Actinomadura</taxon>
    </lineage>
</organism>
<feature type="domain" description="N-acetyltransferase" evidence="1">
    <location>
        <begin position="21"/>
        <end position="181"/>
    </location>
</feature>
<dbReference type="Pfam" id="PF00583">
    <property type="entry name" value="Acetyltransf_1"/>
    <property type="match status" value="1"/>
</dbReference>
<proteinExistence type="predicted"/>
<dbReference type="PROSITE" id="PS51186">
    <property type="entry name" value="GNAT"/>
    <property type="match status" value="1"/>
</dbReference>
<keyword evidence="3" id="KW-1185">Reference proteome</keyword>
<dbReference type="RefSeq" id="WP_216651538.1">
    <property type="nucleotide sequence ID" value="NZ_WOFH01000015.1"/>
</dbReference>
<keyword evidence="2" id="KW-0808">Transferase</keyword>
<dbReference type="SUPFAM" id="SSF55729">
    <property type="entry name" value="Acyl-CoA N-acyltransferases (Nat)"/>
    <property type="match status" value="1"/>
</dbReference>